<dbReference type="EMBL" id="JBHSIU010000122">
    <property type="protein sequence ID" value="MFC5007370.1"/>
    <property type="molecule type" value="Genomic_DNA"/>
</dbReference>
<dbReference type="Proteomes" id="UP001595912">
    <property type="component" value="Unassembled WGS sequence"/>
</dbReference>
<reference evidence="3" key="1">
    <citation type="journal article" date="2019" name="Int. J. Syst. Evol. Microbiol.">
        <title>The Global Catalogue of Microorganisms (GCM) 10K type strain sequencing project: providing services to taxonomists for standard genome sequencing and annotation.</title>
        <authorList>
            <consortium name="The Broad Institute Genomics Platform"/>
            <consortium name="The Broad Institute Genome Sequencing Center for Infectious Disease"/>
            <person name="Wu L."/>
            <person name="Ma J."/>
        </authorList>
    </citation>
    <scope>NUCLEOTIDE SEQUENCE [LARGE SCALE GENOMIC DNA]</scope>
    <source>
        <strain evidence="3">CGMCC 4.7152</strain>
    </source>
</reference>
<feature type="region of interest" description="Disordered" evidence="1">
    <location>
        <begin position="1"/>
        <end position="21"/>
    </location>
</feature>
<accession>A0ABV9WH44</accession>
<name>A0ABV9WH44_9ACTN</name>
<protein>
    <submittedName>
        <fullName evidence="2">Uncharacterized protein</fullName>
    </submittedName>
</protein>
<evidence type="ECO:0000313" key="3">
    <source>
        <dbReference type="Proteomes" id="UP001595912"/>
    </source>
</evidence>
<organism evidence="2 3">
    <name type="scientific">Dactylosporangium cerinum</name>
    <dbReference type="NCBI Taxonomy" id="1434730"/>
    <lineage>
        <taxon>Bacteria</taxon>
        <taxon>Bacillati</taxon>
        <taxon>Actinomycetota</taxon>
        <taxon>Actinomycetes</taxon>
        <taxon>Micromonosporales</taxon>
        <taxon>Micromonosporaceae</taxon>
        <taxon>Dactylosporangium</taxon>
    </lineage>
</organism>
<proteinExistence type="predicted"/>
<gene>
    <name evidence="2" type="ORF">ACFPIJ_57365</name>
</gene>
<evidence type="ECO:0000313" key="2">
    <source>
        <dbReference type="EMBL" id="MFC5007370.1"/>
    </source>
</evidence>
<comment type="caution">
    <text evidence="2">The sequence shown here is derived from an EMBL/GenBank/DDBJ whole genome shotgun (WGS) entry which is preliminary data.</text>
</comment>
<sequence length="113" mass="12167">MTAGPDPQHDADPACGEPEPAGDVAGLRVLCVSVRGHRYLVGSPTVHPVDTVPAGVGRRFASVDDVERYVRHDLRGVTALWQVQVVDDDGVIVRRGTRSGRNGTGGRWTWQQA</sequence>
<evidence type="ECO:0000256" key="1">
    <source>
        <dbReference type="SAM" id="MobiDB-lite"/>
    </source>
</evidence>
<keyword evidence="3" id="KW-1185">Reference proteome</keyword>
<dbReference type="RefSeq" id="WP_380128015.1">
    <property type="nucleotide sequence ID" value="NZ_JBHSIU010000122.1"/>
</dbReference>